<name>A0A9W4T3T2_9GLOM</name>
<dbReference type="Proteomes" id="UP001153678">
    <property type="component" value="Unassembled WGS sequence"/>
</dbReference>
<protein>
    <submittedName>
        <fullName evidence="2">5900_t:CDS:1</fullName>
    </submittedName>
</protein>
<comment type="caution">
    <text evidence="2">The sequence shown here is derived from an EMBL/GenBank/DDBJ whole genome shotgun (WGS) entry which is preliminary data.</text>
</comment>
<organism evidence="2 3">
    <name type="scientific">Funneliformis geosporum</name>
    <dbReference type="NCBI Taxonomy" id="1117311"/>
    <lineage>
        <taxon>Eukaryota</taxon>
        <taxon>Fungi</taxon>
        <taxon>Fungi incertae sedis</taxon>
        <taxon>Mucoromycota</taxon>
        <taxon>Glomeromycotina</taxon>
        <taxon>Glomeromycetes</taxon>
        <taxon>Glomerales</taxon>
        <taxon>Glomeraceae</taxon>
        <taxon>Funneliformis</taxon>
    </lineage>
</organism>
<feature type="region of interest" description="Disordered" evidence="1">
    <location>
        <begin position="60"/>
        <end position="81"/>
    </location>
</feature>
<sequence length="221" mass="25328">MGRRQHFLTPYVIVFHSANKSIKYAVSRACVRIYTWKGTTYTPEQIKNLLDKSAKDRAKFNSNKPVKKRQRTASDELTSDDVEADQLENDELMPFQNENTLNNYVFHPLTASQVNTLEGFLLVTISYTWNDADKSFYATKLKFEKIDEETRKFKNVNIASPILPEINDDAVYNTPNVSDNKLSDEKNDNINENTGSIQAKLQDIFIESLEAASYLTNILNN</sequence>
<dbReference type="AlphaFoldDB" id="A0A9W4T3T2"/>
<reference evidence="2" key="1">
    <citation type="submission" date="2022-08" db="EMBL/GenBank/DDBJ databases">
        <authorList>
            <person name="Kallberg Y."/>
            <person name="Tangrot J."/>
            <person name="Rosling A."/>
        </authorList>
    </citation>
    <scope>NUCLEOTIDE SEQUENCE</scope>
    <source>
        <strain evidence="2">Wild A</strain>
    </source>
</reference>
<accession>A0A9W4T3T2</accession>
<gene>
    <name evidence="2" type="ORF">FWILDA_LOCUS14068</name>
</gene>
<keyword evidence="3" id="KW-1185">Reference proteome</keyword>
<evidence type="ECO:0000256" key="1">
    <source>
        <dbReference type="SAM" id="MobiDB-lite"/>
    </source>
</evidence>
<proteinExistence type="predicted"/>
<evidence type="ECO:0000313" key="2">
    <source>
        <dbReference type="EMBL" id="CAI2189415.1"/>
    </source>
</evidence>
<dbReference type="EMBL" id="CAMKVN010005809">
    <property type="protein sequence ID" value="CAI2189415.1"/>
    <property type="molecule type" value="Genomic_DNA"/>
</dbReference>
<evidence type="ECO:0000313" key="3">
    <source>
        <dbReference type="Proteomes" id="UP001153678"/>
    </source>
</evidence>